<protein>
    <submittedName>
        <fullName evidence="2">Toxin-antitoxin system, toxin component, Fic domain protein</fullName>
    </submittedName>
</protein>
<evidence type="ECO:0000259" key="1">
    <source>
        <dbReference type="Pfam" id="PF10543"/>
    </source>
</evidence>
<dbReference type="InterPro" id="IPR018873">
    <property type="entry name" value="KilA-N_DNA-bd_domain"/>
</dbReference>
<name>V2XY06_9FIRM</name>
<dbReference type="Proteomes" id="UP000018227">
    <property type="component" value="Unassembled WGS sequence"/>
</dbReference>
<accession>V2XY06</accession>
<organism evidence="2 3">
    <name type="scientific">Catonella morbi ATCC 51271</name>
    <dbReference type="NCBI Taxonomy" id="592026"/>
    <lineage>
        <taxon>Bacteria</taxon>
        <taxon>Bacillati</taxon>
        <taxon>Bacillota</taxon>
        <taxon>Clostridia</taxon>
        <taxon>Lachnospirales</taxon>
        <taxon>Lachnospiraceae</taxon>
        <taxon>Catonella</taxon>
    </lineage>
</organism>
<dbReference type="EMBL" id="ACIL03000021">
    <property type="protein sequence ID" value="ESL01608.1"/>
    <property type="molecule type" value="Genomic_DNA"/>
</dbReference>
<evidence type="ECO:0000313" key="3">
    <source>
        <dbReference type="Proteomes" id="UP000018227"/>
    </source>
</evidence>
<evidence type="ECO:0000313" key="2">
    <source>
        <dbReference type="EMBL" id="ESL01608.1"/>
    </source>
</evidence>
<reference evidence="2 3" key="1">
    <citation type="submission" date="2013-06" db="EMBL/GenBank/DDBJ databases">
        <authorList>
            <person name="Weinstock G."/>
            <person name="Sodergren E."/>
            <person name="Clifton S."/>
            <person name="Fulton L."/>
            <person name="Fulton B."/>
            <person name="Courtney L."/>
            <person name="Fronick C."/>
            <person name="Harrison M."/>
            <person name="Strong C."/>
            <person name="Farmer C."/>
            <person name="Delahaunty K."/>
            <person name="Markovic C."/>
            <person name="Hall O."/>
            <person name="Minx P."/>
            <person name="Tomlinson C."/>
            <person name="Mitreva M."/>
            <person name="Nelson J."/>
            <person name="Hou S."/>
            <person name="Wollam A."/>
            <person name="Pepin K.H."/>
            <person name="Johnson M."/>
            <person name="Bhonagiri V."/>
            <person name="Nash W.E."/>
            <person name="Warren W."/>
            <person name="Chinwalla A."/>
            <person name="Mardis E.R."/>
            <person name="Wilson R.K."/>
        </authorList>
    </citation>
    <scope>NUCLEOTIDE SEQUENCE [LARGE SCALE GENOMIC DNA]</scope>
    <source>
        <strain evidence="2 3">ATCC 51271</strain>
    </source>
</reference>
<dbReference type="AlphaFoldDB" id="V2XY06"/>
<feature type="domain" description="KilA-N DNA-binding" evidence="1">
    <location>
        <begin position="22"/>
        <end position="106"/>
    </location>
</feature>
<sequence>MEVFMTEDKNLVIVDNKEIQSMIYTFRGRQVMLDSDLARLYQVTTGRLNEQVKRNIDRFPVQFMFQLTAEEYQSLISQNAISNKGRGGRRKLPYVFTEQGIAMLSVVLNSAVAVDMSIKIMNSFVEMRRFILTNQELFAKINKVELRQLEFEKKSELRQIRLEEKIEAKSAEVNKQFEEVFDYIATTKEVKQKIFFNGQIYDAFSLMVELVEKARTELILIDNYVDINTLNILSKKKDGVNVLIVTSGKGNLTEKDIAKFNSQYPKLKVKINEDFHDRFIIIDRKEVYHIGASIKDAGKKSFGITKLDVEDLTKSLLAKVL</sequence>
<dbReference type="HOGENOM" id="CLU_055403_0_1_9"/>
<comment type="caution">
    <text evidence="2">The sequence shown here is derived from an EMBL/GenBank/DDBJ whole genome shotgun (WGS) entry which is preliminary data.</text>
</comment>
<dbReference type="eggNOG" id="COG1502">
    <property type="taxonomic scope" value="Bacteria"/>
</dbReference>
<keyword evidence="3" id="KW-1185">Reference proteome</keyword>
<proteinExistence type="predicted"/>
<gene>
    <name evidence="2" type="ORF">GCWU0000282_003169</name>
</gene>
<dbReference type="STRING" id="592026.GCWU0000282_003169"/>
<dbReference type="Pfam" id="PF10543">
    <property type="entry name" value="ORF6N"/>
    <property type="match status" value="1"/>
</dbReference>